<dbReference type="InterPro" id="IPR011639">
    <property type="entry name" value="MethylTrfase_TaqI-like_dom"/>
</dbReference>
<dbReference type="EC" id="2.1.1.72" evidence="1"/>
<dbReference type="PROSITE" id="PS00092">
    <property type="entry name" value="N6_MTASE"/>
    <property type="match status" value="1"/>
</dbReference>
<evidence type="ECO:0000313" key="8">
    <source>
        <dbReference type="Proteomes" id="UP000321204"/>
    </source>
</evidence>
<dbReference type="EMBL" id="CP042433">
    <property type="protein sequence ID" value="QEC55280.1"/>
    <property type="molecule type" value="Genomic_DNA"/>
</dbReference>
<dbReference type="NCBIfam" id="NF033452">
    <property type="entry name" value="BREX_1_MTaseX"/>
    <property type="match status" value="1"/>
</dbReference>
<dbReference type="GO" id="GO:0006304">
    <property type="term" value="P:DNA modification"/>
    <property type="evidence" value="ECO:0007669"/>
    <property type="project" value="InterPro"/>
</dbReference>
<organism evidence="7 8">
    <name type="scientific">Flavisolibacter ginsenosidimutans</name>
    <dbReference type="NCBI Taxonomy" id="661481"/>
    <lineage>
        <taxon>Bacteria</taxon>
        <taxon>Pseudomonadati</taxon>
        <taxon>Bacteroidota</taxon>
        <taxon>Chitinophagia</taxon>
        <taxon>Chitinophagales</taxon>
        <taxon>Chitinophagaceae</taxon>
        <taxon>Flavisolibacter</taxon>
    </lineage>
</organism>
<evidence type="ECO:0000256" key="1">
    <source>
        <dbReference type="ARBA" id="ARBA00011900"/>
    </source>
</evidence>
<keyword evidence="4" id="KW-0949">S-adenosyl-L-methionine</keyword>
<keyword evidence="8" id="KW-1185">Reference proteome</keyword>
<dbReference type="RefSeq" id="WP_146783661.1">
    <property type="nucleotide sequence ID" value="NZ_BAABIO010000006.1"/>
</dbReference>
<evidence type="ECO:0000256" key="4">
    <source>
        <dbReference type="ARBA" id="ARBA00022691"/>
    </source>
</evidence>
<evidence type="ECO:0000256" key="2">
    <source>
        <dbReference type="ARBA" id="ARBA00022603"/>
    </source>
</evidence>
<feature type="domain" description="Type II methyltransferase M.TaqI-like" evidence="6">
    <location>
        <begin position="344"/>
        <end position="569"/>
    </location>
</feature>
<keyword evidence="2 7" id="KW-0489">Methyltransferase</keyword>
<reference evidence="7 8" key="1">
    <citation type="journal article" date="2015" name="Int. J. Syst. Evol. Microbiol.">
        <title>Flavisolibacter ginsenosidimutans sp. nov., with ginsenoside-converting activity isolated from soil used for cultivating ginseng.</title>
        <authorList>
            <person name="Zhao Y."/>
            <person name="Liu Q."/>
            <person name="Kang M.S."/>
            <person name="Jin F."/>
            <person name="Yu H."/>
            <person name="Im W.T."/>
        </authorList>
    </citation>
    <scope>NUCLEOTIDE SEQUENCE [LARGE SCALE GENOMIC DNA]</scope>
    <source>
        <strain evidence="7 8">Gsoil 636</strain>
    </source>
</reference>
<sequence>MNTANLKTFGQKARTLLIDGVSRKLSYWGFHPNGTITHEPQPVAGGYIFREDVFDDEEVPKQWQKLKECFNDEGFTEIAERAAYIWFNRLMAMQILGKNDYDLPLLEPVSLEEQTPKLLKRARAGSYEFLTPAEAGRLKKVLTDYEKERTAFGILLIGYCHSHQVMKRVFGAIDDYTELLLPDDILSAGGFLDLLNNGGYITEEDYKQVELIGWLYQFYISEKKDAVFKKFKDGKKAEAADIPAATQIFTPNWIVKYMVQNTVGKIWLDLRPQSPIKGEMEYLVEAADGNEATESIISEVAELKLLDPAVGSGHILVEGFDLLYKMYVEEYYPAGEAVESILQKNLWGLDIDLRAAQLAQFAVLIKAAQYHPDVLKIDLLPHIYHMPAPVHFTKEDIHLFLGDEGAKYSEPLQKALHLMLSAQNLGSIMQFDWSDECRSFILEKYNAWKGRTDLDILEQSVFTNLKPYLNVLEVITNTYQSVVTNPPYMTSANMNGKLSNYLMQVYPSSKEDILSAFVEVAHDRVIKYGYIGMITLQSWMFIDGFFQFRKWLLENLSIKSLIQFGRGVFGSDFGSAAFILQNNPNKLAQGLYFKLFDFGQTSKVFSVSELRERFLNRIPLSKPQNSFLLIPKFQISAGLPVHVIKMFEELTIATIGRFRRGIGTSDNERFLRRWQEINSSKFNLLSKTNTPKWFAYNKGGEFRRWYGNHEYVINWENNGYEIKNLKNDKGKLLSRPQNIEYNLKENISYTSLTISRVSLRYYPQGFINDQAGNFMCIDSQIDTSFILAFLNSKVALFILENINPTVNILVEDLNKLPLRKSLLQEINVLSISSVEISKQDWNSREISWNFQLNPLVNCQTNLEQSYLQWLQQSSRQFFQLHKNEEELNRTFINIYGLEDELQPDVALEDTTILQEELDYEDLKKLVPPYESQLLPIKKDVVIQQFISYAIGCFMGRYRLDKLGLQIAHPSPNEEELKPYSYTSPSTTEAHTFSIDEDGIIPLMGSKGNFPDDAANKVREFLRMIWGEETLTQNINFIQESLNADLDDYLVKKFWAYHVRTYSKKPIYWLFSSKKGAFQALVYMHRMNRFTAEKLRDKYLIKHIQYLQQEIDRMERNLTALSRTEQRTLDTLRKDLIECNEYDLLLKDVATRQIEFDLDDGVTKNYEMFKGVVAPIK</sequence>
<dbReference type="PRINTS" id="PR00507">
    <property type="entry name" value="N12N6MTFRASE"/>
</dbReference>
<dbReference type="GO" id="GO:0032259">
    <property type="term" value="P:methylation"/>
    <property type="evidence" value="ECO:0007669"/>
    <property type="project" value="UniProtKB-KW"/>
</dbReference>
<proteinExistence type="predicted"/>
<dbReference type="Proteomes" id="UP000321204">
    <property type="component" value="Chromosome"/>
</dbReference>
<evidence type="ECO:0000313" key="7">
    <source>
        <dbReference type="EMBL" id="QEC55280.1"/>
    </source>
</evidence>
<dbReference type="OrthoDB" id="32195at2"/>
<dbReference type="SUPFAM" id="SSF53335">
    <property type="entry name" value="S-adenosyl-L-methionine-dependent methyltransferases"/>
    <property type="match status" value="1"/>
</dbReference>
<dbReference type="Gene3D" id="3.40.50.150">
    <property type="entry name" value="Vaccinia Virus protein VP39"/>
    <property type="match status" value="1"/>
</dbReference>
<evidence type="ECO:0000259" key="6">
    <source>
        <dbReference type="Pfam" id="PF07669"/>
    </source>
</evidence>
<dbReference type="GO" id="GO:0009007">
    <property type="term" value="F:site-specific DNA-methyltransferase (adenine-specific) activity"/>
    <property type="evidence" value="ECO:0007669"/>
    <property type="project" value="UniProtKB-EC"/>
</dbReference>
<dbReference type="InterPro" id="IPR050953">
    <property type="entry name" value="N4_N6_ade-DNA_methylase"/>
</dbReference>
<evidence type="ECO:0000256" key="5">
    <source>
        <dbReference type="ARBA" id="ARBA00047942"/>
    </source>
</evidence>
<name>A0A5B8UGQ4_9BACT</name>
<dbReference type="PANTHER" id="PTHR33841:SF1">
    <property type="entry name" value="DNA METHYLTRANSFERASE A"/>
    <property type="match status" value="1"/>
</dbReference>
<protein>
    <recommendedName>
        <fullName evidence="1">site-specific DNA-methyltransferase (adenine-specific)</fullName>
        <ecNumber evidence="1">2.1.1.72</ecNumber>
    </recommendedName>
</protein>
<dbReference type="InterPro" id="IPR047939">
    <property type="entry name" value="BREX_1_PglX"/>
</dbReference>
<evidence type="ECO:0000256" key="3">
    <source>
        <dbReference type="ARBA" id="ARBA00022679"/>
    </source>
</evidence>
<comment type="catalytic activity">
    <reaction evidence="5">
        <text>a 2'-deoxyadenosine in DNA + S-adenosyl-L-methionine = an N(6)-methyl-2'-deoxyadenosine in DNA + S-adenosyl-L-homocysteine + H(+)</text>
        <dbReference type="Rhea" id="RHEA:15197"/>
        <dbReference type="Rhea" id="RHEA-COMP:12418"/>
        <dbReference type="Rhea" id="RHEA-COMP:12419"/>
        <dbReference type="ChEBI" id="CHEBI:15378"/>
        <dbReference type="ChEBI" id="CHEBI:57856"/>
        <dbReference type="ChEBI" id="CHEBI:59789"/>
        <dbReference type="ChEBI" id="CHEBI:90615"/>
        <dbReference type="ChEBI" id="CHEBI:90616"/>
        <dbReference type="EC" id="2.1.1.72"/>
    </reaction>
</comment>
<accession>A0A5B8UGQ4</accession>
<dbReference type="PANTHER" id="PTHR33841">
    <property type="entry name" value="DNA METHYLTRANSFERASE YEEA-RELATED"/>
    <property type="match status" value="1"/>
</dbReference>
<gene>
    <name evidence="7" type="primary">pglX</name>
    <name evidence="7" type="ORF">FSB75_04950</name>
</gene>
<dbReference type="InterPro" id="IPR002052">
    <property type="entry name" value="DNA_methylase_N6_adenine_CS"/>
</dbReference>
<dbReference type="AlphaFoldDB" id="A0A5B8UGQ4"/>
<keyword evidence="3 7" id="KW-0808">Transferase</keyword>
<dbReference type="InterPro" id="IPR029063">
    <property type="entry name" value="SAM-dependent_MTases_sf"/>
</dbReference>
<dbReference type="KEGG" id="fgg:FSB75_04950"/>
<dbReference type="REBASE" id="364470">
    <property type="entry name" value="Fgi636ORF4950P"/>
</dbReference>
<dbReference type="Pfam" id="PF07669">
    <property type="entry name" value="Eco57I"/>
    <property type="match status" value="1"/>
</dbReference>
<dbReference type="GO" id="GO:0003676">
    <property type="term" value="F:nucleic acid binding"/>
    <property type="evidence" value="ECO:0007669"/>
    <property type="project" value="InterPro"/>
</dbReference>